<gene>
    <name evidence="1" type="ORF">RFULGI_LOCUS15772</name>
</gene>
<dbReference type="EMBL" id="CAJVPZ010052337">
    <property type="protein sequence ID" value="CAG8780440.1"/>
    <property type="molecule type" value="Genomic_DNA"/>
</dbReference>
<evidence type="ECO:0000313" key="2">
    <source>
        <dbReference type="Proteomes" id="UP000789396"/>
    </source>
</evidence>
<name>A0A9N9JIM2_9GLOM</name>
<sequence length="78" mass="8915">NRTWISDQFWTNINWQTSIRKQVLNGNFLDHDSICVDHGGSQSSGTTAATYKITIGYAMNSLYHGIKDTYHYISIPNF</sequence>
<evidence type="ECO:0000313" key="1">
    <source>
        <dbReference type="EMBL" id="CAG8780440.1"/>
    </source>
</evidence>
<proteinExistence type="predicted"/>
<dbReference type="AlphaFoldDB" id="A0A9N9JIM2"/>
<feature type="non-terminal residue" evidence="1">
    <location>
        <position position="1"/>
    </location>
</feature>
<organism evidence="1 2">
    <name type="scientific">Racocetra fulgida</name>
    <dbReference type="NCBI Taxonomy" id="60492"/>
    <lineage>
        <taxon>Eukaryota</taxon>
        <taxon>Fungi</taxon>
        <taxon>Fungi incertae sedis</taxon>
        <taxon>Mucoromycota</taxon>
        <taxon>Glomeromycotina</taxon>
        <taxon>Glomeromycetes</taxon>
        <taxon>Diversisporales</taxon>
        <taxon>Gigasporaceae</taxon>
        <taxon>Racocetra</taxon>
    </lineage>
</organism>
<keyword evidence="2" id="KW-1185">Reference proteome</keyword>
<protein>
    <submittedName>
        <fullName evidence="1">19708_t:CDS:1</fullName>
    </submittedName>
</protein>
<accession>A0A9N9JIM2</accession>
<comment type="caution">
    <text evidence="1">The sequence shown here is derived from an EMBL/GenBank/DDBJ whole genome shotgun (WGS) entry which is preliminary data.</text>
</comment>
<dbReference type="Proteomes" id="UP000789396">
    <property type="component" value="Unassembled WGS sequence"/>
</dbReference>
<reference evidence="1" key="1">
    <citation type="submission" date="2021-06" db="EMBL/GenBank/DDBJ databases">
        <authorList>
            <person name="Kallberg Y."/>
            <person name="Tangrot J."/>
            <person name="Rosling A."/>
        </authorList>
    </citation>
    <scope>NUCLEOTIDE SEQUENCE</scope>
    <source>
        <strain evidence="1">IN212</strain>
    </source>
</reference>